<dbReference type="AlphaFoldDB" id="A0A0D2AT06"/>
<dbReference type="RefSeq" id="XP_016256608.1">
    <property type="nucleotide sequence ID" value="XM_016412986.1"/>
</dbReference>
<gene>
    <name evidence="5" type="ORF">PV06_06470</name>
    <name evidence="4" type="ORF">PV06_11333</name>
    <name evidence="3" type="ORF">PV06_11384</name>
</gene>
<dbReference type="RefSeq" id="XP_016263197.1">
    <property type="nucleotide sequence ID" value="XM_016407593.1"/>
</dbReference>
<feature type="transmembrane region" description="Helical" evidence="2">
    <location>
        <begin position="87"/>
        <end position="106"/>
    </location>
</feature>
<accession>A0A0D2AT06</accession>
<reference evidence="5 6" key="1">
    <citation type="submission" date="2015-01" db="EMBL/GenBank/DDBJ databases">
        <title>The Genome Sequence of Exophiala oligosperma CBS72588.</title>
        <authorList>
            <consortium name="The Broad Institute Genomics Platform"/>
            <person name="Cuomo C."/>
            <person name="de Hoog S."/>
            <person name="Gorbushina A."/>
            <person name="Stielow B."/>
            <person name="Teixiera M."/>
            <person name="Abouelleil A."/>
            <person name="Chapman S.B."/>
            <person name="Priest M."/>
            <person name="Young S.K."/>
            <person name="Wortman J."/>
            <person name="Nusbaum C."/>
            <person name="Birren B."/>
        </authorList>
    </citation>
    <scope>NUCLEOTIDE SEQUENCE [LARGE SCALE GENOMIC DNA]</scope>
    <source>
        <strain evidence="5 6">CBS 72588</strain>
    </source>
</reference>
<dbReference type="VEuPathDB" id="FungiDB:PV06_06470"/>
<keyword evidence="6" id="KW-1185">Reference proteome</keyword>
<keyword evidence="2" id="KW-1133">Transmembrane helix</keyword>
<evidence type="ECO:0000313" key="6">
    <source>
        <dbReference type="Proteomes" id="UP000053342"/>
    </source>
</evidence>
<dbReference type="HOGENOM" id="CLU_709869_0_0_1"/>
<feature type="region of interest" description="Disordered" evidence="1">
    <location>
        <begin position="295"/>
        <end position="389"/>
    </location>
</feature>
<evidence type="ECO:0000313" key="3">
    <source>
        <dbReference type="EMBL" id="KIW36333.1"/>
    </source>
</evidence>
<evidence type="ECO:0000313" key="5">
    <source>
        <dbReference type="EMBL" id="KIW42981.1"/>
    </source>
</evidence>
<sequence>MNSVEACGADDWFAIVNIRIHLPKDTQAGGGVEGLRTARYHCESQRTALRWSHRPSTEENPVDLVLENSGEIALWMRPSGSVRKGQMTAIGIFNVLAFPGSCGIVASCHVSPNRTSCFLFYFIANLLLTIFVSLLSMNNVIFEDPSHQRPRPQRSAQAPFVDIVPSQKCATSEQRACDQNPVLVAADVNIGDRGNFLGMLTIYVVLASGLRHDCCVKRREVRETTTPGHFDSSDRTWQGKYHDKGGTTSTLLLYFTKVGPTDAAPDCDSMLDGGSFKGNHLGMCRGDPTKELKARSKACHGARRDHYGKGSAYAGERNPRDSLANKSDYKTDAAGELGKSRQSPLNYAGRDALEIVDTSSVSSRKRNGSVLDELEPEASDESKTQTSYR</sequence>
<dbReference type="EMBL" id="KN847336">
    <property type="protein sequence ID" value="KIW42981.1"/>
    <property type="molecule type" value="Genomic_DNA"/>
</dbReference>
<evidence type="ECO:0000256" key="1">
    <source>
        <dbReference type="SAM" id="MobiDB-lite"/>
    </source>
</evidence>
<dbReference type="GeneID" id="27363407"/>
<dbReference type="GeneID" id="27363458"/>
<dbReference type="EMBL" id="KN847359">
    <property type="protein sequence ID" value="KIW36392.1"/>
    <property type="molecule type" value="Genomic_DNA"/>
</dbReference>
<dbReference type="Proteomes" id="UP000053342">
    <property type="component" value="Unassembled WGS sequence"/>
</dbReference>
<dbReference type="GeneID" id="27358544"/>
<name>A0A0D2AT06_9EURO</name>
<feature type="transmembrane region" description="Helical" evidence="2">
    <location>
        <begin position="118"/>
        <end position="142"/>
    </location>
</feature>
<organism evidence="5 6">
    <name type="scientific">Exophiala oligosperma</name>
    <dbReference type="NCBI Taxonomy" id="215243"/>
    <lineage>
        <taxon>Eukaryota</taxon>
        <taxon>Fungi</taxon>
        <taxon>Dikarya</taxon>
        <taxon>Ascomycota</taxon>
        <taxon>Pezizomycotina</taxon>
        <taxon>Eurotiomycetes</taxon>
        <taxon>Chaetothyriomycetidae</taxon>
        <taxon>Chaetothyriales</taxon>
        <taxon>Herpotrichiellaceae</taxon>
        <taxon>Exophiala</taxon>
    </lineage>
</organism>
<evidence type="ECO:0000313" key="4">
    <source>
        <dbReference type="EMBL" id="KIW36392.1"/>
    </source>
</evidence>
<protein>
    <submittedName>
        <fullName evidence="5">Uncharacterized protein</fullName>
    </submittedName>
</protein>
<dbReference type="EMBL" id="KN847361">
    <property type="protein sequence ID" value="KIW36333.1"/>
    <property type="molecule type" value="Genomic_DNA"/>
</dbReference>
<keyword evidence="2" id="KW-0812">Transmembrane</keyword>
<keyword evidence="2" id="KW-0472">Membrane</keyword>
<dbReference type="VEuPathDB" id="FungiDB:PV06_11384"/>
<proteinExistence type="predicted"/>
<dbReference type="OrthoDB" id="4124040at2759"/>
<dbReference type="RefSeq" id="XP_016256549.1">
    <property type="nucleotide sequence ID" value="XM_016413049.1"/>
</dbReference>
<evidence type="ECO:0000256" key="2">
    <source>
        <dbReference type="SAM" id="Phobius"/>
    </source>
</evidence>
<dbReference type="VEuPathDB" id="FungiDB:PV06_11333"/>